<dbReference type="InterPro" id="IPR042185">
    <property type="entry name" value="Serpin_sf_2"/>
</dbReference>
<dbReference type="CDD" id="cd00172">
    <property type="entry name" value="serpin"/>
    <property type="match status" value="1"/>
</dbReference>
<dbReference type="PROSITE" id="PS00284">
    <property type="entry name" value="SERPIN"/>
    <property type="match status" value="1"/>
</dbReference>
<sequence>MCWKICRRHSNNRKKKLKHSKNIIKPIIIERVIYMETARKIFEIKMILFFIFIFICHINLVSAFDETIGVERVSRMAGCDTKEGCNTVDLGHAINSFGLDLYKLLPTNKDGNIFFSPFSISTALAMTYLGTAGKTAQEMEDTLKFDRCPNYHELFKNLLNDINRKNQPYTLKSANNLFPNMRLDDSYLKEVANYYLAQITQLDFSNAAYVTKYINEWVSNNTEEKIKDIIDPGIIGPLTRLVLVNAIYFKGDWKYTFDKRDTKPMPFYPADAKRYKVDMMFQTLNKTQDFIYFEDHTLNAQILELFYKGEDISMVIILPIIRRGLKTNITDLEAALNITTLNNIQSTLANYDFSKPRREVNVRIPKFLIDWKSDIEALLKQLGMQDLFSSGNFSKLCGCSLPVTDVIHQAFVEVNEEGTEAAAATVVFIAKSIGSGPVDFRADHPFLFLIRHRCSNIILFMGCVSKPNKAEKRISCLTEKPCLKLYNGEPAPKCCGCRFQFKDPSEKKSKPQSPMRVLKKLKKQGRDDCFEKCLNDDCRKKFGFK</sequence>
<dbReference type="Gene3D" id="2.30.39.10">
    <property type="entry name" value="Alpha-1-antitrypsin, domain 1"/>
    <property type="match status" value="1"/>
</dbReference>
<dbReference type="InterPro" id="IPR023796">
    <property type="entry name" value="Serpin_dom"/>
</dbReference>
<comment type="similarity">
    <text evidence="1 2">Belongs to the serpin family.</text>
</comment>
<name>A0A8J1T7R1_OWEFU</name>
<evidence type="ECO:0000256" key="2">
    <source>
        <dbReference type="RuleBase" id="RU000411"/>
    </source>
</evidence>
<gene>
    <name evidence="3" type="ORF">OFUS_LOCUS10372</name>
</gene>
<accession>A0A8J1T7R1</accession>
<organism evidence="3 4">
    <name type="scientific">Owenia fusiformis</name>
    <name type="common">Polychaete worm</name>
    <dbReference type="NCBI Taxonomy" id="6347"/>
    <lineage>
        <taxon>Eukaryota</taxon>
        <taxon>Metazoa</taxon>
        <taxon>Spiralia</taxon>
        <taxon>Lophotrochozoa</taxon>
        <taxon>Annelida</taxon>
        <taxon>Polychaeta</taxon>
        <taxon>Sedentaria</taxon>
        <taxon>Canalipalpata</taxon>
        <taxon>Sabellida</taxon>
        <taxon>Oweniida</taxon>
        <taxon>Oweniidae</taxon>
        <taxon>Owenia</taxon>
    </lineage>
</organism>
<dbReference type="EMBL" id="CAIIXF020000005">
    <property type="protein sequence ID" value="CAH1784123.1"/>
    <property type="molecule type" value="Genomic_DNA"/>
</dbReference>
<keyword evidence="4" id="KW-1185">Reference proteome</keyword>
<dbReference type="InterPro" id="IPR000215">
    <property type="entry name" value="Serpin_fam"/>
</dbReference>
<dbReference type="PANTHER" id="PTHR11461:SF211">
    <property type="entry name" value="GH10112P-RELATED"/>
    <property type="match status" value="1"/>
</dbReference>
<dbReference type="InterPro" id="IPR023795">
    <property type="entry name" value="Serpin_CS"/>
</dbReference>
<dbReference type="SMART" id="SM00093">
    <property type="entry name" value="SERPIN"/>
    <property type="match status" value="1"/>
</dbReference>
<dbReference type="Gene3D" id="3.30.497.10">
    <property type="entry name" value="Antithrombin, subunit I, domain 2"/>
    <property type="match status" value="1"/>
</dbReference>
<dbReference type="GO" id="GO:0005615">
    <property type="term" value="C:extracellular space"/>
    <property type="evidence" value="ECO:0007669"/>
    <property type="project" value="InterPro"/>
</dbReference>
<dbReference type="FunFam" id="3.30.497.10:FF:000001">
    <property type="entry name" value="Serine protease inhibitor"/>
    <property type="match status" value="1"/>
</dbReference>
<dbReference type="InterPro" id="IPR042178">
    <property type="entry name" value="Serpin_sf_1"/>
</dbReference>
<dbReference type="Proteomes" id="UP000749559">
    <property type="component" value="Unassembled WGS sequence"/>
</dbReference>
<evidence type="ECO:0000256" key="1">
    <source>
        <dbReference type="ARBA" id="ARBA00009500"/>
    </source>
</evidence>
<dbReference type="SUPFAM" id="SSF56574">
    <property type="entry name" value="Serpins"/>
    <property type="match status" value="1"/>
</dbReference>
<dbReference type="InterPro" id="IPR036186">
    <property type="entry name" value="Serpin_sf"/>
</dbReference>
<protein>
    <submittedName>
        <fullName evidence="3">Uncharacterized protein</fullName>
    </submittedName>
</protein>
<proteinExistence type="inferred from homology"/>
<dbReference type="AlphaFoldDB" id="A0A8J1T7R1"/>
<dbReference type="GO" id="GO:0004867">
    <property type="term" value="F:serine-type endopeptidase inhibitor activity"/>
    <property type="evidence" value="ECO:0007669"/>
    <property type="project" value="InterPro"/>
</dbReference>
<dbReference type="Pfam" id="PF00079">
    <property type="entry name" value="Serpin"/>
    <property type="match status" value="1"/>
</dbReference>
<dbReference type="OrthoDB" id="671595at2759"/>
<comment type="caution">
    <text evidence="3">The sequence shown here is derived from an EMBL/GenBank/DDBJ whole genome shotgun (WGS) entry which is preliminary data.</text>
</comment>
<dbReference type="PANTHER" id="PTHR11461">
    <property type="entry name" value="SERINE PROTEASE INHIBITOR, SERPIN"/>
    <property type="match status" value="1"/>
</dbReference>
<evidence type="ECO:0000313" key="3">
    <source>
        <dbReference type="EMBL" id="CAH1784123.1"/>
    </source>
</evidence>
<evidence type="ECO:0000313" key="4">
    <source>
        <dbReference type="Proteomes" id="UP000749559"/>
    </source>
</evidence>
<reference evidence="3" key="1">
    <citation type="submission" date="2022-03" db="EMBL/GenBank/DDBJ databases">
        <authorList>
            <person name="Martin C."/>
        </authorList>
    </citation>
    <scope>NUCLEOTIDE SEQUENCE</scope>
</reference>